<protein>
    <recommendedName>
        <fullName evidence="5">Invasion associated locus B family protein</fullName>
    </recommendedName>
</protein>
<evidence type="ECO:0000313" key="4">
    <source>
        <dbReference type="Proteomes" id="UP001230253"/>
    </source>
</evidence>
<accession>A0ABU0C838</accession>
<dbReference type="EMBL" id="JAUSUK010000002">
    <property type="protein sequence ID" value="MDQ0326685.1"/>
    <property type="molecule type" value="Genomic_DNA"/>
</dbReference>
<dbReference type="RefSeq" id="WP_307154833.1">
    <property type="nucleotide sequence ID" value="NZ_JAUSUK010000002.1"/>
</dbReference>
<sequence length="260" mass="27268">MQMMSRLVAFSLLATPTMALAQDQAPGTIRQIPMQVPSQTQPSPTQQPQPQQQPQSQTENTDGSGMSAPAASGSSETSGDSYSWRSSLTDSGAAAFIAGCDQCDDVPLDISCTLAGGDITVRPTIAIESALEGDLVEVAFEVDRDIFRRDGRLHQSELYGGFLPEVTIKDSDPLLYALSVGESLNVAVGQQRLDLTLKGSAAALRTMRSACTTPASTPVPPASEEPAPLQPDSSVEPDPTIRITPPPPPEALLPLPGSGN</sequence>
<organism evidence="3 4">
    <name type="scientific">Rhodopseudomonas julia</name>
    <dbReference type="NCBI Taxonomy" id="200617"/>
    <lineage>
        <taxon>Bacteria</taxon>
        <taxon>Pseudomonadati</taxon>
        <taxon>Pseudomonadota</taxon>
        <taxon>Alphaproteobacteria</taxon>
        <taxon>Hyphomicrobiales</taxon>
        <taxon>Nitrobacteraceae</taxon>
        <taxon>Rhodopseudomonas</taxon>
    </lineage>
</organism>
<evidence type="ECO:0000256" key="1">
    <source>
        <dbReference type="SAM" id="MobiDB-lite"/>
    </source>
</evidence>
<reference evidence="3 4" key="1">
    <citation type="submission" date="2023-07" db="EMBL/GenBank/DDBJ databases">
        <title>Genomic Encyclopedia of Type Strains, Phase IV (KMG-IV): sequencing the most valuable type-strain genomes for metagenomic binning, comparative biology and taxonomic classification.</title>
        <authorList>
            <person name="Goeker M."/>
        </authorList>
    </citation>
    <scope>NUCLEOTIDE SEQUENCE [LARGE SCALE GENOMIC DNA]</scope>
    <source>
        <strain evidence="3 4">DSM 11549</strain>
    </source>
</reference>
<gene>
    <name evidence="3" type="ORF">J2R99_002554</name>
</gene>
<feature type="chain" id="PRO_5045723917" description="Invasion associated locus B family protein" evidence="2">
    <location>
        <begin position="22"/>
        <end position="260"/>
    </location>
</feature>
<feature type="compositionally biased region" description="Low complexity" evidence="1">
    <location>
        <begin position="37"/>
        <end position="83"/>
    </location>
</feature>
<feature type="region of interest" description="Disordered" evidence="1">
    <location>
        <begin position="35"/>
        <end position="84"/>
    </location>
</feature>
<feature type="signal peptide" evidence="2">
    <location>
        <begin position="1"/>
        <end position="21"/>
    </location>
</feature>
<feature type="region of interest" description="Disordered" evidence="1">
    <location>
        <begin position="211"/>
        <end position="260"/>
    </location>
</feature>
<proteinExistence type="predicted"/>
<evidence type="ECO:0008006" key="5">
    <source>
        <dbReference type="Google" id="ProtNLM"/>
    </source>
</evidence>
<evidence type="ECO:0000313" key="3">
    <source>
        <dbReference type="EMBL" id="MDQ0326685.1"/>
    </source>
</evidence>
<keyword evidence="4" id="KW-1185">Reference proteome</keyword>
<dbReference type="Proteomes" id="UP001230253">
    <property type="component" value="Unassembled WGS sequence"/>
</dbReference>
<name>A0ABU0C838_9BRAD</name>
<evidence type="ECO:0000256" key="2">
    <source>
        <dbReference type="SAM" id="SignalP"/>
    </source>
</evidence>
<keyword evidence="2" id="KW-0732">Signal</keyword>
<comment type="caution">
    <text evidence="3">The sequence shown here is derived from an EMBL/GenBank/DDBJ whole genome shotgun (WGS) entry which is preliminary data.</text>
</comment>